<dbReference type="Pfam" id="PF15566">
    <property type="entry name" value="Imm32"/>
    <property type="match status" value="1"/>
</dbReference>
<accession>A0A7J5DF08</accession>
<keyword evidence="2" id="KW-1185">Reference proteome</keyword>
<evidence type="ECO:0000313" key="2">
    <source>
        <dbReference type="Proteomes" id="UP000442990"/>
    </source>
</evidence>
<organism evidence="1 2">
    <name type="scientific">Streptomyces triticiradicis</name>
    <dbReference type="NCBI Taxonomy" id="2651189"/>
    <lineage>
        <taxon>Bacteria</taxon>
        <taxon>Bacillati</taxon>
        <taxon>Actinomycetota</taxon>
        <taxon>Actinomycetes</taxon>
        <taxon>Kitasatosporales</taxon>
        <taxon>Streptomycetaceae</taxon>
        <taxon>Streptomyces</taxon>
    </lineage>
</organism>
<dbReference type="InterPro" id="IPR029083">
    <property type="entry name" value="Imm32"/>
</dbReference>
<name>A0A7J5DF08_9ACTN</name>
<dbReference type="Proteomes" id="UP000442990">
    <property type="component" value="Unassembled WGS sequence"/>
</dbReference>
<dbReference type="EMBL" id="WBKG01000013">
    <property type="protein sequence ID" value="KAB1987461.1"/>
    <property type="molecule type" value="Genomic_DNA"/>
</dbReference>
<dbReference type="AlphaFoldDB" id="A0A7J5DF08"/>
<dbReference type="RefSeq" id="WP_151470214.1">
    <property type="nucleotide sequence ID" value="NZ_WBKG01000013.1"/>
</dbReference>
<evidence type="ECO:0000313" key="1">
    <source>
        <dbReference type="EMBL" id="KAB1987461.1"/>
    </source>
</evidence>
<comment type="caution">
    <text evidence="1">The sequence shown here is derived from an EMBL/GenBank/DDBJ whole genome shotgun (WGS) entry which is preliminary data.</text>
</comment>
<gene>
    <name evidence="1" type="ORF">F8144_17195</name>
</gene>
<proteinExistence type="predicted"/>
<protein>
    <submittedName>
        <fullName evidence="1">Uncharacterized protein</fullName>
    </submittedName>
</protein>
<sequence length="132" mass="14725">MTQSNLRIRYSGESSEVEISGSVNDLEELANVFTRGGILILPPHGDDPFPYSDYLSGLRVQQVQRDRVTISVDEQQRLLDFTGSRESVAVLAGNLRDLCREGGPGEHLHVEYFPDHFYLAESPVSLVFSRTG</sequence>
<reference evidence="1 2" key="1">
    <citation type="submission" date="2019-09" db="EMBL/GenBank/DDBJ databases">
        <title>Isolation and identification of active actinomycetes.</title>
        <authorList>
            <person name="Yu Z."/>
            <person name="Han C."/>
            <person name="Yu B."/>
        </authorList>
    </citation>
    <scope>NUCLEOTIDE SEQUENCE [LARGE SCALE GENOMIC DNA]</scope>
    <source>
        <strain evidence="1 2">NEAU-H2</strain>
    </source>
</reference>